<keyword evidence="2" id="KW-1185">Reference proteome</keyword>
<proteinExistence type="predicted"/>
<name>A0ABD1DID6_CULPP</name>
<reference evidence="1 2" key="1">
    <citation type="submission" date="2024-05" db="EMBL/GenBank/DDBJ databases">
        <title>Culex pipiens pipiens assembly and annotation.</title>
        <authorList>
            <person name="Alout H."/>
            <person name="Durand T."/>
        </authorList>
    </citation>
    <scope>NUCLEOTIDE SEQUENCE [LARGE SCALE GENOMIC DNA]</scope>
    <source>
        <strain evidence="1">HA-2024</strain>
        <tissue evidence="1">Whole body</tissue>
    </source>
</reference>
<gene>
    <name evidence="1" type="ORF">pipiens_000023</name>
</gene>
<dbReference type="EMBL" id="JBEHCU010005536">
    <property type="protein sequence ID" value="KAL1399475.1"/>
    <property type="molecule type" value="Genomic_DNA"/>
</dbReference>
<evidence type="ECO:0000313" key="1">
    <source>
        <dbReference type="EMBL" id="KAL1399475.1"/>
    </source>
</evidence>
<dbReference type="Proteomes" id="UP001562425">
    <property type="component" value="Unassembled WGS sequence"/>
</dbReference>
<evidence type="ECO:0000313" key="2">
    <source>
        <dbReference type="Proteomes" id="UP001562425"/>
    </source>
</evidence>
<comment type="caution">
    <text evidence="1">The sequence shown here is derived from an EMBL/GenBank/DDBJ whole genome shotgun (WGS) entry which is preliminary data.</text>
</comment>
<protein>
    <submittedName>
        <fullName evidence="1">Uncharacterized protein</fullName>
    </submittedName>
</protein>
<accession>A0ABD1DID6</accession>
<organism evidence="1 2">
    <name type="scientific">Culex pipiens pipiens</name>
    <name type="common">Northern house mosquito</name>
    <dbReference type="NCBI Taxonomy" id="38569"/>
    <lineage>
        <taxon>Eukaryota</taxon>
        <taxon>Metazoa</taxon>
        <taxon>Ecdysozoa</taxon>
        <taxon>Arthropoda</taxon>
        <taxon>Hexapoda</taxon>
        <taxon>Insecta</taxon>
        <taxon>Pterygota</taxon>
        <taxon>Neoptera</taxon>
        <taxon>Endopterygota</taxon>
        <taxon>Diptera</taxon>
        <taxon>Nematocera</taxon>
        <taxon>Culicoidea</taxon>
        <taxon>Culicidae</taxon>
        <taxon>Culicinae</taxon>
        <taxon>Culicini</taxon>
        <taxon>Culex</taxon>
        <taxon>Culex</taxon>
    </lineage>
</organism>
<dbReference type="AlphaFoldDB" id="A0ABD1DID6"/>
<sequence>MRVVGTSSSRRYKLAKAAAVAGQGYFEECTILLHLFAGLGLVIADLNYCQA</sequence>